<comment type="subcellular location">
    <subcellularLocation>
        <location evidence="1">Membrane</location>
        <topology evidence="1">Multi-pass membrane protein</topology>
    </subcellularLocation>
</comment>
<dbReference type="EMBL" id="CAUYUJ010002447">
    <property type="protein sequence ID" value="CAK0800817.1"/>
    <property type="molecule type" value="Genomic_DNA"/>
</dbReference>
<comment type="caution">
    <text evidence="7">The sequence shown here is derived from an EMBL/GenBank/DDBJ whole genome shotgun (WGS) entry which is preliminary data.</text>
</comment>
<feature type="transmembrane region" description="Helical" evidence="6">
    <location>
        <begin position="153"/>
        <end position="170"/>
    </location>
</feature>
<name>A0ABN9Q518_9DINO</name>
<feature type="transmembrane region" description="Helical" evidence="6">
    <location>
        <begin position="259"/>
        <end position="279"/>
    </location>
</feature>
<feature type="region of interest" description="Disordered" evidence="5">
    <location>
        <begin position="347"/>
        <end position="411"/>
    </location>
</feature>
<feature type="transmembrane region" description="Helical" evidence="6">
    <location>
        <begin position="57"/>
        <end position="79"/>
    </location>
</feature>
<evidence type="ECO:0000256" key="6">
    <source>
        <dbReference type="SAM" id="Phobius"/>
    </source>
</evidence>
<sequence>MCWTILTQAGLDADPVTSTLSSRCLLKDLISVRALSAQPGSAERSESDGALLEASRWFWIVGVVATLMGSTLTVLGFMVQKVSHQYSRDGGRWYWTDWRWLFGLVLWLLGQVLCCFADGIAPRSLLACFNCWNIVIVFALAPLCFGEAIDRKAFLGAGVTMLGCVWVVLAGPRDYQTHTVDSINKAWSSFPSVLVIATTAVYLAVAGSWGRLASPLARWPPVELAALSAAFAWYAMLLSKCVSTLLVTSVSVENQMEHWEFWLFMVGMLVCAALQMHTLNMGLKFGRSVDVLPTYEALSMTGQIIICGTFFSEFQGFGLWDMISFASGVSCVLAGVTGLVRCGEKAGVGEDRPVPRRGTTGRATSMNHDGTDHGRDRGRDDEWDHGKDRGGGEWADQWGGTTYVESRPLSS</sequence>
<organism evidence="7 8">
    <name type="scientific">Prorocentrum cordatum</name>
    <dbReference type="NCBI Taxonomy" id="2364126"/>
    <lineage>
        <taxon>Eukaryota</taxon>
        <taxon>Sar</taxon>
        <taxon>Alveolata</taxon>
        <taxon>Dinophyceae</taxon>
        <taxon>Prorocentrales</taxon>
        <taxon>Prorocentraceae</taxon>
        <taxon>Prorocentrum</taxon>
    </lineage>
</organism>
<dbReference type="Proteomes" id="UP001189429">
    <property type="component" value="Unassembled WGS sequence"/>
</dbReference>
<dbReference type="Pfam" id="PF05653">
    <property type="entry name" value="Mg_trans_NIPA"/>
    <property type="match status" value="1"/>
</dbReference>
<proteinExistence type="predicted"/>
<dbReference type="InterPro" id="IPR008521">
    <property type="entry name" value="Mg_trans_NIPA"/>
</dbReference>
<evidence type="ECO:0000313" key="7">
    <source>
        <dbReference type="EMBL" id="CAK0800817.1"/>
    </source>
</evidence>
<evidence type="ECO:0000256" key="1">
    <source>
        <dbReference type="ARBA" id="ARBA00004141"/>
    </source>
</evidence>
<keyword evidence="4 6" id="KW-0472">Membrane</keyword>
<evidence type="ECO:0000313" key="8">
    <source>
        <dbReference type="Proteomes" id="UP001189429"/>
    </source>
</evidence>
<gene>
    <name evidence="7" type="ORF">PCOR1329_LOCUS8861</name>
</gene>
<feature type="transmembrane region" description="Helical" evidence="6">
    <location>
        <begin position="100"/>
        <end position="121"/>
    </location>
</feature>
<feature type="compositionally biased region" description="Basic and acidic residues" evidence="5">
    <location>
        <begin position="369"/>
        <end position="391"/>
    </location>
</feature>
<evidence type="ECO:0000256" key="2">
    <source>
        <dbReference type="ARBA" id="ARBA00022692"/>
    </source>
</evidence>
<dbReference type="PANTHER" id="PTHR12570:SF9">
    <property type="entry name" value="MAGNESIUM TRANSPORTER NIPA8-RELATED"/>
    <property type="match status" value="1"/>
</dbReference>
<evidence type="ECO:0000256" key="3">
    <source>
        <dbReference type="ARBA" id="ARBA00022989"/>
    </source>
</evidence>
<keyword evidence="3 6" id="KW-1133">Transmembrane helix</keyword>
<feature type="transmembrane region" description="Helical" evidence="6">
    <location>
        <begin position="190"/>
        <end position="212"/>
    </location>
</feature>
<dbReference type="PANTHER" id="PTHR12570">
    <property type="match status" value="1"/>
</dbReference>
<accession>A0ABN9Q518</accession>
<reference evidence="7" key="1">
    <citation type="submission" date="2023-10" db="EMBL/GenBank/DDBJ databases">
        <authorList>
            <person name="Chen Y."/>
            <person name="Shah S."/>
            <person name="Dougan E. K."/>
            <person name="Thang M."/>
            <person name="Chan C."/>
        </authorList>
    </citation>
    <scope>NUCLEOTIDE SEQUENCE [LARGE SCALE GENOMIC DNA]</scope>
</reference>
<feature type="transmembrane region" description="Helical" evidence="6">
    <location>
        <begin position="224"/>
        <end position="247"/>
    </location>
</feature>
<keyword evidence="2 6" id="KW-0812">Transmembrane</keyword>
<dbReference type="SUPFAM" id="SSF103481">
    <property type="entry name" value="Multidrug resistance efflux transporter EmrE"/>
    <property type="match status" value="1"/>
</dbReference>
<protein>
    <recommendedName>
        <fullName evidence="9">EamA domain-containing protein</fullName>
    </recommendedName>
</protein>
<feature type="compositionally biased region" description="Polar residues" evidence="5">
    <location>
        <begin position="399"/>
        <end position="411"/>
    </location>
</feature>
<evidence type="ECO:0000256" key="5">
    <source>
        <dbReference type="SAM" id="MobiDB-lite"/>
    </source>
</evidence>
<feature type="transmembrane region" description="Helical" evidence="6">
    <location>
        <begin position="127"/>
        <end position="146"/>
    </location>
</feature>
<evidence type="ECO:0008006" key="9">
    <source>
        <dbReference type="Google" id="ProtNLM"/>
    </source>
</evidence>
<evidence type="ECO:0000256" key="4">
    <source>
        <dbReference type="ARBA" id="ARBA00023136"/>
    </source>
</evidence>
<dbReference type="InterPro" id="IPR037185">
    <property type="entry name" value="EmrE-like"/>
</dbReference>
<keyword evidence="8" id="KW-1185">Reference proteome</keyword>